<dbReference type="GeneID" id="119632971"/>
<dbReference type="CDD" id="cd00057">
    <property type="entry name" value="FA58C"/>
    <property type="match status" value="1"/>
</dbReference>
<keyword evidence="15" id="KW-1185">Reference proteome</keyword>
<comment type="subcellular location">
    <subcellularLocation>
        <location evidence="1">Cell membrane</location>
        <topology evidence="1">Single-pass type I membrane protein</topology>
    </subcellularLocation>
</comment>
<dbReference type="Proteomes" id="UP000092443">
    <property type="component" value="Unplaced"/>
</dbReference>
<dbReference type="GO" id="GO:0005524">
    <property type="term" value="F:ATP binding"/>
    <property type="evidence" value="ECO:0007669"/>
    <property type="project" value="UniProtKB-KW"/>
</dbReference>
<dbReference type="Pfam" id="PF21114">
    <property type="entry name" value="DDR1-2_DS-like"/>
    <property type="match status" value="1"/>
</dbReference>
<keyword evidence="2" id="KW-1003">Cell membrane</keyword>
<dbReference type="Gene3D" id="2.60.120.1190">
    <property type="match status" value="1"/>
</dbReference>
<evidence type="ECO:0000313" key="15">
    <source>
        <dbReference type="Proteomes" id="UP000092443"/>
    </source>
</evidence>
<evidence type="ECO:0000256" key="7">
    <source>
        <dbReference type="ARBA" id="ARBA00022989"/>
    </source>
</evidence>
<dbReference type="KEGG" id="gfs:119632971"/>
<sequence>MFSQQCLSYQLLTLLSLVVLHATPNQGFDIATCNRPLGMESGAITDTQITASSAHDAGFVGPQHARLKTDNNGGAWCPKHMVSNALKEYLQVDLLSTHVITAIRTQGRFGKGQGQEYTEAYVLEYWRPGFTNWKRWKNTQGKEILPGNINTYSEVENTLQPIIFASKMRIYPYGQYDRTVCLRAEIVGCTWDEGIVSYSIPKGVQRGMEVDLSDKTYDGYEQGDRYVDGLGQLVDGQKGKDNFRTDIHGFGKGYEWIGWRNDTPGLMGKPVEIVFEFDTVRNFSAIILHTNNMFTKDVQVFVHAKVFFSIGGHRFSGEPVQFSYMPDTIMDHARDVTIKLHHRVGKYLKINLYFAVKWIMLSEISFVSVPAVGNFTDEQEQRGALLPQDTREYPLQSNEYHHNNKNGGGVSSGGGKMTTTNFNSERNYNNGPQLIAPKPIDQEPSEENFIGVVIVVLTTIIILLVAVILFIVSRTKRARGSNVLDAFQYSFNPNTLGSNVDKHRANGSSIKANVDDSDSIGKNSLYHEPFNVNMYTSGVNGYAAVNDLQCNMTPDYTDVPEGGYAVPHMQDYMPASKISNSAQAGYVNVRRTPPPPLSSIFPRPPQVPPPPMEKYYATTAIFKPIKGMGAGGAGSGSSGAASNTMSSKASSNLSSEHNYDDNMGTMNSQSTAPMINAYNSSGVGSGGGVGGGGGGGTGSGNSNASNSDNMQFQRARTYNFRSYPDNL</sequence>
<dbReference type="PROSITE" id="PS50022">
    <property type="entry name" value="FA58C_3"/>
    <property type="match status" value="1"/>
</dbReference>
<evidence type="ECO:0000256" key="11">
    <source>
        <dbReference type="SAM" id="MobiDB-lite"/>
    </source>
</evidence>
<dbReference type="PANTHER" id="PTHR24543:SF291">
    <property type="entry name" value="SMOKE ALARM, ISOFORM D"/>
    <property type="match status" value="1"/>
</dbReference>
<dbReference type="InterPro" id="IPR048525">
    <property type="entry name" value="DDR1-2_DS-like"/>
</dbReference>
<dbReference type="SUPFAM" id="SSF49785">
    <property type="entry name" value="Galactose-binding domain-like"/>
    <property type="match status" value="1"/>
</dbReference>
<reference evidence="16" key="1">
    <citation type="submission" date="2025-08" db="UniProtKB">
        <authorList>
            <consortium name="RefSeq"/>
        </authorList>
    </citation>
    <scope>IDENTIFICATION</scope>
    <source>
        <tissue evidence="16">Whole body pupa</tissue>
    </source>
</reference>
<accession>A0A8U0WAF1</accession>
<feature type="compositionally biased region" description="Polar residues" evidence="11">
    <location>
        <begin position="643"/>
        <end position="656"/>
    </location>
</feature>
<dbReference type="Pfam" id="PF00754">
    <property type="entry name" value="F5_F8_type_C"/>
    <property type="match status" value="1"/>
</dbReference>
<keyword evidence="3 12" id="KW-0812">Transmembrane</keyword>
<evidence type="ECO:0000256" key="9">
    <source>
        <dbReference type="ARBA" id="ARBA00023157"/>
    </source>
</evidence>
<evidence type="ECO:0000256" key="4">
    <source>
        <dbReference type="ARBA" id="ARBA00022729"/>
    </source>
</evidence>
<evidence type="ECO:0000256" key="13">
    <source>
        <dbReference type="SAM" id="SignalP"/>
    </source>
</evidence>
<dbReference type="GO" id="GO:0005886">
    <property type="term" value="C:plasma membrane"/>
    <property type="evidence" value="ECO:0007669"/>
    <property type="project" value="UniProtKB-SubCell"/>
</dbReference>
<evidence type="ECO:0000256" key="3">
    <source>
        <dbReference type="ARBA" id="ARBA00022692"/>
    </source>
</evidence>
<evidence type="ECO:0000313" key="16">
    <source>
        <dbReference type="RefSeq" id="XP_037882070.1"/>
    </source>
</evidence>
<proteinExistence type="predicted"/>
<dbReference type="InterPro" id="IPR000421">
    <property type="entry name" value="FA58C"/>
</dbReference>
<feature type="compositionally biased region" description="Polar residues" evidence="11">
    <location>
        <begin position="664"/>
        <end position="673"/>
    </location>
</feature>
<feature type="compositionally biased region" description="Polar residues" evidence="11">
    <location>
        <begin position="417"/>
        <end position="430"/>
    </location>
</feature>
<evidence type="ECO:0000256" key="8">
    <source>
        <dbReference type="ARBA" id="ARBA00023136"/>
    </source>
</evidence>
<dbReference type="PROSITE" id="PS01285">
    <property type="entry name" value="FA58C_1"/>
    <property type="match status" value="1"/>
</dbReference>
<evidence type="ECO:0000259" key="14">
    <source>
        <dbReference type="PROSITE" id="PS50022"/>
    </source>
</evidence>
<dbReference type="InterPro" id="IPR008979">
    <property type="entry name" value="Galactose-bd-like_sf"/>
</dbReference>
<keyword evidence="10" id="KW-0325">Glycoprotein</keyword>
<keyword evidence="8 12" id="KW-0472">Membrane</keyword>
<evidence type="ECO:0000256" key="5">
    <source>
        <dbReference type="ARBA" id="ARBA00022741"/>
    </source>
</evidence>
<dbReference type="AlphaFoldDB" id="A0A8U0WAF1"/>
<feature type="domain" description="F5/8 type C" evidence="14">
    <location>
        <begin position="33"/>
        <end position="189"/>
    </location>
</feature>
<dbReference type="PROSITE" id="PS01286">
    <property type="entry name" value="FA58C_2"/>
    <property type="match status" value="1"/>
</dbReference>
<name>A0A8U0WAF1_9MUSC</name>
<feature type="region of interest" description="Disordered" evidence="11">
    <location>
        <begin position="632"/>
        <end position="727"/>
    </location>
</feature>
<keyword evidence="9" id="KW-1015">Disulfide bond</keyword>
<feature type="chain" id="PRO_5035791316" evidence="13">
    <location>
        <begin position="28"/>
        <end position="727"/>
    </location>
</feature>
<keyword evidence="7 12" id="KW-1133">Transmembrane helix</keyword>
<keyword evidence="6" id="KW-0067">ATP-binding</keyword>
<feature type="compositionally biased region" description="Polar residues" evidence="11">
    <location>
        <begin position="708"/>
        <end position="720"/>
    </location>
</feature>
<dbReference type="RefSeq" id="XP_037882070.1">
    <property type="nucleotide sequence ID" value="XM_038026142.1"/>
</dbReference>
<evidence type="ECO:0000256" key="12">
    <source>
        <dbReference type="SAM" id="Phobius"/>
    </source>
</evidence>
<evidence type="ECO:0000256" key="1">
    <source>
        <dbReference type="ARBA" id="ARBA00004251"/>
    </source>
</evidence>
<dbReference type="SMART" id="SM00231">
    <property type="entry name" value="FA58C"/>
    <property type="match status" value="1"/>
</dbReference>
<dbReference type="Gene3D" id="2.60.120.260">
    <property type="entry name" value="Galactose-binding domain-like"/>
    <property type="match status" value="1"/>
</dbReference>
<evidence type="ECO:0000256" key="10">
    <source>
        <dbReference type="ARBA" id="ARBA00023180"/>
    </source>
</evidence>
<dbReference type="FunFam" id="2.60.120.1190:FF:000003">
    <property type="entry name" value="Discoidin domain-containing receptor 2"/>
    <property type="match status" value="1"/>
</dbReference>
<dbReference type="PANTHER" id="PTHR24543">
    <property type="entry name" value="MULTICOPPER OXIDASE-RELATED"/>
    <property type="match status" value="1"/>
</dbReference>
<keyword evidence="5" id="KW-0547">Nucleotide-binding</keyword>
<feature type="region of interest" description="Disordered" evidence="11">
    <location>
        <begin position="397"/>
        <end position="430"/>
    </location>
</feature>
<evidence type="ECO:0000256" key="6">
    <source>
        <dbReference type="ARBA" id="ARBA00022840"/>
    </source>
</evidence>
<feature type="transmembrane region" description="Helical" evidence="12">
    <location>
        <begin position="449"/>
        <end position="472"/>
    </location>
</feature>
<keyword evidence="4 13" id="KW-0732">Signal</keyword>
<dbReference type="FunFam" id="2.60.120.260:FF:000130">
    <property type="entry name" value="Discoidin domain-containing receptor 2"/>
    <property type="match status" value="1"/>
</dbReference>
<gene>
    <name evidence="16" type="primary">LOC119632971</name>
</gene>
<organism evidence="15 16">
    <name type="scientific">Glossina fuscipes</name>
    <dbReference type="NCBI Taxonomy" id="7396"/>
    <lineage>
        <taxon>Eukaryota</taxon>
        <taxon>Metazoa</taxon>
        <taxon>Ecdysozoa</taxon>
        <taxon>Arthropoda</taxon>
        <taxon>Hexapoda</taxon>
        <taxon>Insecta</taxon>
        <taxon>Pterygota</taxon>
        <taxon>Neoptera</taxon>
        <taxon>Endopterygota</taxon>
        <taxon>Diptera</taxon>
        <taxon>Brachycera</taxon>
        <taxon>Muscomorpha</taxon>
        <taxon>Hippoboscoidea</taxon>
        <taxon>Glossinidae</taxon>
        <taxon>Glossina</taxon>
    </lineage>
</organism>
<feature type="compositionally biased region" description="Gly residues" evidence="11">
    <location>
        <begin position="406"/>
        <end position="416"/>
    </location>
</feature>
<protein>
    <submittedName>
        <fullName evidence="16">Uncharacterized protein LOC119632971</fullName>
    </submittedName>
</protein>
<feature type="compositionally biased region" description="Gly residues" evidence="11">
    <location>
        <begin position="683"/>
        <end position="699"/>
    </location>
</feature>
<evidence type="ECO:0000256" key="2">
    <source>
        <dbReference type="ARBA" id="ARBA00022475"/>
    </source>
</evidence>
<feature type="signal peptide" evidence="13">
    <location>
        <begin position="1"/>
        <end position="27"/>
    </location>
</feature>